<sequence>MQAGDGLIYSSLKSLLKQRSMARLLQRGSKNVHARQSGHHLSTQKGRGMDFAESRLYQPGDDVRTMDWRVTAKTGKAHTKIFQEERERPVLLYVDCRPSMFFGTRGKYKSVVAAEIASLLTWKMWLDGDRVGGVVETVSEGIEMRPSRSMSGISRWLKHIADSTQNLLNNTDKKSSGLDFDGLRHIANSGSQIIIISDFQGYSETNRQQLLGLTRKAAVHLVSIADPFEQQLPDVSGLRVTDSLASLFIHPKQKNLAKKYQQAYQQRQQLLQKDARKVGAGLIEVLTNDEQNHVLMNISRGLR</sequence>
<accession>A0A6S6TXY0</accession>
<dbReference type="InterPro" id="IPR002881">
    <property type="entry name" value="DUF58"/>
</dbReference>
<protein>
    <recommendedName>
        <fullName evidence="1">DUF58 domain-containing protein</fullName>
    </recommendedName>
</protein>
<reference evidence="2" key="1">
    <citation type="submission" date="2020-01" db="EMBL/GenBank/DDBJ databases">
        <authorList>
            <person name="Meier V. D."/>
            <person name="Meier V D."/>
        </authorList>
    </citation>
    <scope>NUCLEOTIDE SEQUENCE</scope>
    <source>
        <strain evidence="2">HLG_WM_MAG_07</strain>
    </source>
</reference>
<proteinExistence type="predicted"/>
<dbReference type="AlphaFoldDB" id="A0A6S6TXY0"/>
<organism evidence="2">
    <name type="scientific">uncultured Thiotrichaceae bacterium</name>
    <dbReference type="NCBI Taxonomy" id="298394"/>
    <lineage>
        <taxon>Bacteria</taxon>
        <taxon>Pseudomonadati</taxon>
        <taxon>Pseudomonadota</taxon>
        <taxon>Gammaproteobacteria</taxon>
        <taxon>Thiotrichales</taxon>
        <taxon>Thiotrichaceae</taxon>
        <taxon>environmental samples</taxon>
    </lineage>
</organism>
<feature type="domain" description="DUF58" evidence="1">
    <location>
        <begin position="53"/>
        <end position="267"/>
    </location>
</feature>
<dbReference type="PANTHER" id="PTHR33608:SF12">
    <property type="entry name" value="DUF58 DOMAIN-CONTAINING PROTEIN"/>
    <property type="match status" value="1"/>
</dbReference>
<name>A0A6S6TXY0_9GAMM</name>
<gene>
    <name evidence="2" type="ORF">HELGO_WM7994</name>
</gene>
<dbReference type="EMBL" id="CACVAY010000127">
    <property type="protein sequence ID" value="CAA6825442.1"/>
    <property type="molecule type" value="Genomic_DNA"/>
</dbReference>
<evidence type="ECO:0000259" key="1">
    <source>
        <dbReference type="Pfam" id="PF01882"/>
    </source>
</evidence>
<dbReference type="Pfam" id="PF01882">
    <property type="entry name" value="DUF58"/>
    <property type="match status" value="1"/>
</dbReference>
<dbReference type="PANTHER" id="PTHR33608">
    <property type="entry name" value="BLL2464 PROTEIN"/>
    <property type="match status" value="1"/>
</dbReference>
<evidence type="ECO:0000313" key="2">
    <source>
        <dbReference type="EMBL" id="CAA6825442.1"/>
    </source>
</evidence>